<keyword evidence="1" id="KW-0472">Membrane</keyword>
<gene>
    <name evidence="2" type="ORF">GCM10010430_27860</name>
</gene>
<keyword evidence="1" id="KW-0812">Transmembrane</keyword>
<evidence type="ECO:0000256" key="1">
    <source>
        <dbReference type="SAM" id="Phobius"/>
    </source>
</evidence>
<comment type="caution">
    <text evidence="2">The sequence shown here is derived from an EMBL/GenBank/DDBJ whole genome shotgun (WGS) entry which is preliminary data.</text>
</comment>
<protein>
    <submittedName>
        <fullName evidence="2">Uncharacterized protein</fullName>
    </submittedName>
</protein>
<proteinExistence type="predicted"/>
<organism evidence="2 3">
    <name type="scientific">Kitasatospora cystarginea</name>
    <dbReference type="NCBI Taxonomy" id="58350"/>
    <lineage>
        <taxon>Bacteria</taxon>
        <taxon>Bacillati</taxon>
        <taxon>Actinomycetota</taxon>
        <taxon>Actinomycetes</taxon>
        <taxon>Kitasatosporales</taxon>
        <taxon>Streptomycetaceae</taxon>
        <taxon>Kitasatospora</taxon>
    </lineage>
</organism>
<name>A0ABN3DYC2_9ACTN</name>
<accession>A0ABN3DYC2</accession>
<keyword evidence="1" id="KW-1133">Transmembrane helix</keyword>
<dbReference type="EMBL" id="BAAATR010000010">
    <property type="protein sequence ID" value="GAA2244479.1"/>
    <property type="molecule type" value="Genomic_DNA"/>
</dbReference>
<sequence length="99" mass="10075">MVAGAQELAGGAVDLDLAVPSAPARLDDHLAVLPVVPHAGVMVFVLALFHPSRADGIADEQCRAVGVLAEAVFALFCPAAGAFSRRTAELPATGPRLSC</sequence>
<keyword evidence="3" id="KW-1185">Reference proteome</keyword>
<feature type="transmembrane region" description="Helical" evidence="1">
    <location>
        <begin position="30"/>
        <end position="49"/>
    </location>
</feature>
<evidence type="ECO:0000313" key="2">
    <source>
        <dbReference type="EMBL" id="GAA2244479.1"/>
    </source>
</evidence>
<evidence type="ECO:0000313" key="3">
    <source>
        <dbReference type="Proteomes" id="UP001500305"/>
    </source>
</evidence>
<reference evidence="2 3" key="1">
    <citation type="journal article" date="2019" name="Int. J. Syst. Evol. Microbiol.">
        <title>The Global Catalogue of Microorganisms (GCM) 10K type strain sequencing project: providing services to taxonomists for standard genome sequencing and annotation.</title>
        <authorList>
            <consortium name="The Broad Institute Genomics Platform"/>
            <consortium name="The Broad Institute Genome Sequencing Center for Infectious Disease"/>
            <person name="Wu L."/>
            <person name="Ma J."/>
        </authorList>
    </citation>
    <scope>NUCLEOTIDE SEQUENCE [LARGE SCALE GENOMIC DNA]</scope>
    <source>
        <strain evidence="2 3">JCM 7356</strain>
    </source>
</reference>
<dbReference type="Proteomes" id="UP001500305">
    <property type="component" value="Unassembled WGS sequence"/>
</dbReference>